<dbReference type="GO" id="GO:0046872">
    <property type="term" value="F:metal ion binding"/>
    <property type="evidence" value="ECO:0007669"/>
    <property type="project" value="InterPro"/>
</dbReference>
<dbReference type="Proteomes" id="UP000539642">
    <property type="component" value="Unassembled WGS sequence"/>
</dbReference>
<accession>A0A840URC2</accession>
<dbReference type="AlphaFoldDB" id="A0A840URC2"/>
<dbReference type="Gene3D" id="3.30.830.10">
    <property type="entry name" value="Metalloenzyme, LuxS/M16 peptidase-like"/>
    <property type="match status" value="4"/>
</dbReference>
<dbReference type="InterPro" id="IPR011249">
    <property type="entry name" value="Metalloenz_LuxS/M16"/>
</dbReference>
<feature type="domain" description="Peptidase M16C associated" evidence="1">
    <location>
        <begin position="462"/>
        <end position="712"/>
    </location>
</feature>
<evidence type="ECO:0000313" key="3">
    <source>
        <dbReference type="Proteomes" id="UP000539642"/>
    </source>
</evidence>
<dbReference type="InterPro" id="IPR007863">
    <property type="entry name" value="Peptidase_M16_C"/>
</dbReference>
<comment type="caution">
    <text evidence="2">The sequence shown here is derived from an EMBL/GenBank/DDBJ whole genome shotgun (WGS) entry which is preliminary data.</text>
</comment>
<organism evidence="2 3">
    <name type="scientific">Desulfoprunum benzoelyticum</name>
    <dbReference type="NCBI Taxonomy" id="1506996"/>
    <lineage>
        <taxon>Bacteria</taxon>
        <taxon>Pseudomonadati</taxon>
        <taxon>Thermodesulfobacteriota</taxon>
        <taxon>Desulfobulbia</taxon>
        <taxon>Desulfobulbales</taxon>
        <taxon>Desulfobulbaceae</taxon>
        <taxon>Desulfoprunum</taxon>
    </lineage>
</organism>
<dbReference type="Pfam" id="PF22516">
    <property type="entry name" value="PreP_C"/>
    <property type="match status" value="1"/>
</dbReference>
<dbReference type="InterPro" id="IPR013578">
    <property type="entry name" value="Peptidase_M16C_assoc"/>
</dbReference>
<dbReference type="SMART" id="SM01264">
    <property type="entry name" value="M16C_associated"/>
    <property type="match status" value="1"/>
</dbReference>
<dbReference type="Pfam" id="PF05193">
    <property type="entry name" value="Peptidase_M16_C"/>
    <property type="match status" value="1"/>
</dbReference>
<dbReference type="GO" id="GO:0016485">
    <property type="term" value="P:protein processing"/>
    <property type="evidence" value="ECO:0007669"/>
    <property type="project" value="TreeGrafter"/>
</dbReference>
<protein>
    <recommendedName>
        <fullName evidence="1">Peptidase M16C associated domain-containing protein</fullName>
    </recommendedName>
</protein>
<dbReference type="GO" id="GO:0004222">
    <property type="term" value="F:metalloendopeptidase activity"/>
    <property type="evidence" value="ECO:0007669"/>
    <property type="project" value="TreeGrafter"/>
</dbReference>
<name>A0A840URC2_9BACT</name>
<evidence type="ECO:0000313" key="2">
    <source>
        <dbReference type="EMBL" id="MBB5348195.1"/>
    </source>
</evidence>
<dbReference type="InterPro" id="IPR055130">
    <property type="entry name" value="PreP_C"/>
</dbReference>
<evidence type="ECO:0000259" key="1">
    <source>
        <dbReference type="SMART" id="SM01264"/>
    </source>
</evidence>
<proteinExistence type="predicted"/>
<dbReference type="PANTHER" id="PTHR43016:SF13">
    <property type="entry name" value="PRESEQUENCE PROTEASE, MITOCHONDRIAL"/>
    <property type="match status" value="1"/>
</dbReference>
<dbReference type="RefSeq" id="WP_183350688.1">
    <property type="nucleotide sequence ID" value="NZ_JACHEO010000009.1"/>
</dbReference>
<gene>
    <name evidence="2" type="ORF">HNQ81_001926</name>
</gene>
<keyword evidence="3" id="KW-1185">Reference proteome</keyword>
<dbReference type="Pfam" id="PF00675">
    <property type="entry name" value="Peptidase_M16"/>
    <property type="match status" value="1"/>
</dbReference>
<sequence>MTFTPGSTYSGFTLKEHRFIDELHADVYLLEHEILGCPLLAIKNGDSNKTFSVAFNTVPTDSTGVAHILEHSVLMGSKKYPVKDVFGEIHKGGLMTFLNAMTGGDITYYPFATRNLKEYFNIMDVYCDVVFNPLLHRSTFEQEGWHYHQEGPDSPLQYQGVVYNEMKGAFSDPIRLIFFHIFAGLMPGSTYAHESGGDPKNIPDLSYEEFCDFHHRHYHPSNAMFFVYGDAPLADELAYLQDNFLAAYPGKSTVCEIVEGETTTAPVTITDTYAVDSPDTAEKTFLAVGTSVGSVADREQNAAFQVIANLLFNSDGSPLKKAIVSSGLCKDFGGFFLSSSCTRTFMITYLVGSEAEHRDRFLDLYATTLKGMVDKGLDRDLVLSELNKYEFNFREESSKAQRGLDLIGKAMNALKYGLDPFDSLQAEDLIATIRRKALNERYFEELIGRYLLDNPATAVITLTPDPDKPTRTRAVEEQRLQDYAATLDPEQQEQLIRRTRELMAMQLAPNDVATLALLPQLSLADLSADVDFHAVRPQAMFGREVLISELATNHISYLDLGFDFSCIPPEHLPWIDLFGTIITEIGTSKLDYMQFAKEIATCTGSFSHSLTTYTRRGEPEKTRPVLWLHLKCLPEYLEQALQLVAEVLADVSFADRTRIREIVGREFAWAEHAVQSEGYGLAAARVSAHLGPAGRYQEMFNGATAYLALKQLALNYAGMEETFLAALQQTARLLFNRDNLLFAVTADRQELDRIAALGGIIPAALAATPVTRYDLPALTLPDHEAFITSAEVVFAVQGGALLTDNASYNGHFEVLRTFLSRDYLWNTVRQMGGAYGCFIQFSQVTGNFALISYRDPQVRKTYEAYGAIPEVVSDLDLPPAIMEQLVIGTYGSYNPLQSPAARAATARNEYLSGIDPEYKQQRLREIIATSPADLQSFAPAFAAMQAASHRAVIGNRAKIEADRDLFSSMTEL</sequence>
<dbReference type="EMBL" id="JACHEO010000009">
    <property type="protein sequence ID" value="MBB5348195.1"/>
    <property type="molecule type" value="Genomic_DNA"/>
</dbReference>
<dbReference type="Pfam" id="PF08367">
    <property type="entry name" value="M16C_assoc"/>
    <property type="match status" value="1"/>
</dbReference>
<dbReference type="PANTHER" id="PTHR43016">
    <property type="entry name" value="PRESEQUENCE PROTEASE"/>
    <property type="match status" value="1"/>
</dbReference>
<reference evidence="2 3" key="1">
    <citation type="submission" date="2020-08" db="EMBL/GenBank/DDBJ databases">
        <title>Genomic Encyclopedia of Type Strains, Phase IV (KMG-IV): sequencing the most valuable type-strain genomes for metagenomic binning, comparative biology and taxonomic classification.</title>
        <authorList>
            <person name="Goeker M."/>
        </authorList>
    </citation>
    <scope>NUCLEOTIDE SEQUENCE [LARGE SCALE GENOMIC DNA]</scope>
    <source>
        <strain evidence="2 3">DSM 28570</strain>
    </source>
</reference>
<dbReference type="SUPFAM" id="SSF63411">
    <property type="entry name" value="LuxS/MPP-like metallohydrolase"/>
    <property type="match status" value="4"/>
</dbReference>
<dbReference type="InterPro" id="IPR011765">
    <property type="entry name" value="Pept_M16_N"/>
</dbReference>